<dbReference type="EMBL" id="CAADFA010000240">
    <property type="protein sequence ID" value="VFJ59186.1"/>
    <property type="molecule type" value="Genomic_DNA"/>
</dbReference>
<organism evidence="2">
    <name type="scientific">Candidatus Kentrum sp. FM</name>
    <dbReference type="NCBI Taxonomy" id="2126340"/>
    <lineage>
        <taxon>Bacteria</taxon>
        <taxon>Pseudomonadati</taxon>
        <taxon>Pseudomonadota</taxon>
        <taxon>Gammaproteobacteria</taxon>
        <taxon>Candidatus Kentrum</taxon>
    </lineage>
</organism>
<proteinExistence type="predicted"/>
<dbReference type="EMBL" id="CAADEZ010000149">
    <property type="protein sequence ID" value="VFJ55459.1"/>
    <property type="molecule type" value="Genomic_DNA"/>
</dbReference>
<feature type="domain" description="Glycosyl hydrolase family 13 catalytic" evidence="1">
    <location>
        <begin position="8"/>
        <end position="325"/>
    </location>
</feature>
<dbReference type="SUPFAM" id="SSF51445">
    <property type="entry name" value="(Trans)glycosidases"/>
    <property type="match status" value="1"/>
</dbReference>
<name>A0A450SNI8_9GAMM</name>
<evidence type="ECO:0000259" key="1">
    <source>
        <dbReference type="SMART" id="SM00642"/>
    </source>
</evidence>
<dbReference type="EMBL" id="CAADFL010000474">
    <property type="protein sequence ID" value="VFK17339.1"/>
    <property type="molecule type" value="Genomic_DNA"/>
</dbReference>
<evidence type="ECO:0000313" key="4">
    <source>
        <dbReference type="EMBL" id="VFK17339.1"/>
    </source>
</evidence>
<dbReference type="Pfam" id="PF14701">
    <property type="entry name" value="hDGE_amylase"/>
    <property type="match status" value="1"/>
</dbReference>
<dbReference type="Gene3D" id="3.20.20.80">
    <property type="entry name" value="Glycosidases"/>
    <property type="match status" value="1"/>
</dbReference>
<dbReference type="SMART" id="SM00642">
    <property type="entry name" value="Aamy"/>
    <property type="match status" value="1"/>
</dbReference>
<gene>
    <name evidence="2" type="ORF">BECKFM1743A_GA0114220_101496</name>
    <name evidence="4" type="ORF">BECKFM1743B_GA0114221_104742</name>
    <name evidence="3" type="ORF">BECKFM1743C_GA0114222_102403</name>
</gene>
<dbReference type="InterPro" id="IPR032792">
    <property type="entry name" value="AGL_glucanoTrfase"/>
</dbReference>
<dbReference type="AlphaFoldDB" id="A0A450SNI8"/>
<evidence type="ECO:0000313" key="3">
    <source>
        <dbReference type="EMBL" id="VFJ59186.1"/>
    </source>
</evidence>
<reference evidence="2" key="1">
    <citation type="submission" date="2019-02" db="EMBL/GenBank/DDBJ databases">
        <authorList>
            <person name="Gruber-Vodicka R. H."/>
            <person name="Seah K. B. B."/>
        </authorList>
    </citation>
    <scope>NUCLEOTIDE SEQUENCE</scope>
    <source>
        <strain evidence="2">BECK_BZ163</strain>
        <strain evidence="4">BECK_BZ164</strain>
        <strain evidence="3">BECK_BZ165</strain>
    </source>
</reference>
<dbReference type="InterPro" id="IPR006047">
    <property type="entry name" value="GH13_cat_dom"/>
</dbReference>
<evidence type="ECO:0000313" key="2">
    <source>
        <dbReference type="EMBL" id="VFJ55459.1"/>
    </source>
</evidence>
<dbReference type="PANTHER" id="PTHR47786:SF2">
    <property type="entry name" value="GLYCOSYL HYDROLASE FAMILY 13 CATALYTIC DOMAIN-CONTAINING PROTEIN"/>
    <property type="match status" value="1"/>
</dbReference>
<dbReference type="GO" id="GO:0005975">
    <property type="term" value="P:carbohydrate metabolic process"/>
    <property type="evidence" value="ECO:0007669"/>
    <property type="project" value="InterPro"/>
</dbReference>
<protein>
    <submittedName>
        <fullName evidence="2">Starch synthase (Maltosyl-transferring)</fullName>
    </submittedName>
</protein>
<accession>A0A450SNI8</accession>
<dbReference type="PANTHER" id="PTHR47786">
    <property type="entry name" value="ALPHA-1,4-GLUCAN:MALTOSE-1-PHOSPHATE MALTOSYLTRANSFERASE"/>
    <property type="match status" value="1"/>
</dbReference>
<dbReference type="InterPro" id="IPR017853">
    <property type="entry name" value="GH"/>
</dbReference>
<sequence>MRIYNLFPLLAGKFTDWPKHLDRAQEMGFDWIFVNPIQRSGHSGSLYSIADYFQLDARMIEPDSKGSPEEQVKEIGRIAKKQGLQLMVDLVINHCAIDSDLVREHPEWFAHEHDGNISHPFCIEDGNKVVWHDLARFDHQHTSDPNGLYEYCRRIIKYLMELGFTGFRCDAAYQIPGHFWSRLIDDIKRENPDTVFTAETLGCTVDQTKETAKAGFDYVFNSSKWWDFGSPWLLEQYNLIRESAPSISFPESHDTQRLFQEFNGNQDAMRQRYLFSALFSSGVMMPMGFEFGFRKPLHVVQTRPEDWESTDVDLSDFIRNVNRIKASYTVFQEDCPTTIIGYDNPAILLMWKASARSPDEGLIVLNKDPWNRQHFYVDNLRQYVQAGAPLLDVSPTDPMEFLPEPFSYELRPGECRALVTSRA</sequence>